<accession>A0AAW2CMC2</accession>
<organism evidence="2 3">
    <name type="scientific">Lithocarpus litseifolius</name>
    <dbReference type="NCBI Taxonomy" id="425828"/>
    <lineage>
        <taxon>Eukaryota</taxon>
        <taxon>Viridiplantae</taxon>
        <taxon>Streptophyta</taxon>
        <taxon>Embryophyta</taxon>
        <taxon>Tracheophyta</taxon>
        <taxon>Spermatophyta</taxon>
        <taxon>Magnoliopsida</taxon>
        <taxon>eudicotyledons</taxon>
        <taxon>Gunneridae</taxon>
        <taxon>Pentapetalae</taxon>
        <taxon>rosids</taxon>
        <taxon>fabids</taxon>
        <taxon>Fagales</taxon>
        <taxon>Fagaceae</taxon>
        <taxon>Lithocarpus</taxon>
    </lineage>
</organism>
<sequence length="146" mass="16241">MLAPHFMTNAEYDLWGSGVPNVERLLEGLDYEKFNITRLMPSLIAQEEPATGELIDPPHLPWTVYACGLDGFVREHAVPHNPNVISYPFPPNTQALEVTNYSRNLYDLGGAACPSSGGNDDDDDDGGDEKDSEATPNYQSRKRRHH</sequence>
<comment type="caution">
    <text evidence="2">The sequence shown here is derived from an EMBL/GenBank/DDBJ whole genome shotgun (WGS) entry which is preliminary data.</text>
</comment>
<dbReference type="Proteomes" id="UP001459277">
    <property type="component" value="Unassembled WGS sequence"/>
</dbReference>
<evidence type="ECO:0000313" key="2">
    <source>
        <dbReference type="EMBL" id="KAK9998324.1"/>
    </source>
</evidence>
<proteinExistence type="predicted"/>
<dbReference type="AlphaFoldDB" id="A0AAW2CMC2"/>
<evidence type="ECO:0000313" key="3">
    <source>
        <dbReference type="Proteomes" id="UP001459277"/>
    </source>
</evidence>
<gene>
    <name evidence="2" type="ORF">SO802_017927</name>
</gene>
<name>A0AAW2CMC2_9ROSI</name>
<reference evidence="2 3" key="1">
    <citation type="submission" date="2024-01" db="EMBL/GenBank/DDBJ databases">
        <title>A telomere-to-telomere, gap-free genome of sweet tea (Lithocarpus litseifolius).</title>
        <authorList>
            <person name="Zhou J."/>
        </authorList>
    </citation>
    <scope>NUCLEOTIDE SEQUENCE [LARGE SCALE GENOMIC DNA]</scope>
    <source>
        <strain evidence="2">Zhou-2022a</strain>
        <tissue evidence="2">Leaf</tissue>
    </source>
</reference>
<feature type="region of interest" description="Disordered" evidence="1">
    <location>
        <begin position="109"/>
        <end position="146"/>
    </location>
</feature>
<evidence type="ECO:0000256" key="1">
    <source>
        <dbReference type="SAM" id="MobiDB-lite"/>
    </source>
</evidence>
<feature type="compositionally biased region" description="Acidic residues" evidence="1">
    <location>
        <begin position="119"/>
        <end position="131"/>
    </location>
</feature>
<protein>
    <submittedName>
        <fullName evidence="2">Uncharacterized protein</fullName>
    </submittedName>
</protein>
<keyword evidence="3" id="KW-1185">Reference proteome</keyword>
<dbReference type="EMBL" id="JAZDWU010000006">
    <property type="protein sequence ID" value="KAK9998324.1"/>
    <property type="molecule type" value="Genomic_DNA"/>
</dbReference>